<comment type="caution">
    <text evidence="1">The sequence shown here is derived from an EMBL/GenBank/DDBJ whole genome shotgun (WGS) entry which is preliminary data.</text>
</comment>
<protein>
    <submittedName>
        <fullName evidence="1">Uncharacterized protein</fullName>
    </submittedName>
</protein>
<sequence length="96" mass="10585">MTKIESVYKTKDRHKVQDSAVVCVSVPVLPGTELSVQEDVHILSFNLPHLMPLDGSLPQIVGLKTGGKLKVCAVQWKGVWCITQLLTMTVCTLLLR</sequence>
<evidence type="ECO:0000313" key="2">
    <source>
        <dbReference type="Proteomes" id="UP000324222"/>
    </source>
</evidence>
<proteinExistence type="predicted"/>
<dbReference type="Proteomes" id="UP000324222">
    <property type="component" value="Unassembled WGS sequence"/>
</dbReference>
<accession>A0A5B7GG68</accession>
<name>A0A5B7GG68_PORTR</name>
<gene>
    <name evidence="1" type="ORF">E2C01_050321</name>
</gene>
<organism evidence="1 2">
    <name type="scientific">Portunus trituberculatus</name>
    <name type="common">Swimming crab</name>
    <name type="synonym">Neptunus trituberculatus</name>
    <dbReference type="NCBI Taxonomy" id="210409"/>
    <lineage>
        <taxon>Eukaryota</taxon>
        <taxon>Metazoa</taxon>
        <taxon>Ecdysozoa</taxon>
        <taxon>Arthropoda</taxon>
        <taxon>Crustacea</taxon>
        <taxon>Multicrustacea</taxon>
        <taxon>Malacostraca</taxon>
        <taxon>Eumalacostraca</taxon>
        <taxon>Eucarida</taxon>
        <taxon>Decapoda</taxon>
        <taxon>Pleocyemata</taxon>
        <taxon>Brachyura</taxon>
        <taxon>Eubrachyura</taxon>
        <taxon>Portunoidea</taxon>
        <taxon>Portunidae</taxon>
        <taxon>Portuninae</taxon>
        <taxon>Portunus</taxon>
    </lineage>
</organism>
<keyword evidence="2" id="KW-1185">Reference proteome</keyword>
<dbReference type="AlphaFoldDB" id="A0A5B7GG68"/>
<dbReference type="EMBL" id="VSRR010013878">
    <property type="protein sequence ID" value="MPC56363.1"/>
    <property type="molecule type" value="Genomic_DNA"/>
</dbReference>
<reference evidence="1 2" key="1">
    <citation type="submission" date="2019-05" db="EMBL/GenBank/DDBJ databases">
        <title>Another draft genome of Portunus trituberculatus and its Hox gene families provides insights of decapod evolution.</title>
        <authorList>
            <person name="Jeong J.-H."/>
            <person name="Song I."/>
            <person name="Kim S."/>
            <person name="Choi T."/>
            <person name="Kim D."/>
            <person name="Ryu S."/>
            <person name="Kim W."/>
        </authorList>
    </citation>
    <scope>NUCLEOTIDE SEQUENCE [LARGE SCALE GENOMIC DNA]</scope>
    <source>
        <tissue evidence="1">Muscle</tissue>
    </source>
</reference>
<evidence type="ECO:0000313" key="1">
    <source>
        <dbReference type="EMBL" id="MPC56363.1"/>
    </source>
</evidence>